<name>A0A6N8EFS2_9GAMM</name>
<dbReference type="RefSeq" id="WP_186343227.1">
    <property type="nucleotide sequence ID" value="NZ_WNKT01000088.1"/>
</dbReference>
<comment type="caution">
    <text evidence="3">The sequence shown here is derived from an EMBL/GenBank/DDBJ whole genome shotgun (WGS) entry which is preliminary data.</text>
</comment>
<dbReference type="EMBL" id="WNKT01000088">
    <property type="protein sequence ID" value="MTW23162.1"/>
    <property type="molecule type" value="Genomic_DNA"/>
</dbReference>
<gene>
    <name evidence="3" type="ORF">GJ668_19200</name>
</gene>
<feature type="domain" description="KfrA N-terminal DNA-binding" evidence="2">
    <location>
        <begin position="8"/>
        <end position="117"/>
    </location>
</feature>
<feature type="coiled-coil region" evidence="1">
    <location>
        <begin position="283"/>
        <end position="317"/>
    </location>
</feature>
<feature type="coiled-coil region" evidence="1">
    <location>
        <begin position="118"/>
        <end position="243"/>
    </location>
</feature>
<evidence type="ECO:0000256" key="1">
    <source>
        <dbReference type="SAM" id="Coils"/>
    </source>
</evidence>
<evidence type="ECO:0000313" key="3">
    <source>
        <dbReference type="EMBL" id="MTW23162.1"/>
    </source>
</evidence>
<organism evidence="3 4">
    <name type="scientific">Allochromatium palmeri</name>
    <dbReference type="NCBI Taxonomy" id="231048"/>
    <lineage>
        <taxon>Bacteria</taxon>
        <taxon>Pseudomonadati</taxon>
        <taxon>Pseudomonadota</taxon>
        <taxon>Gammaproteobacteria</taxon>
        <taxon>Chromatiales</taxon>
        <taxon>Chromatiaceae</taxon>
        <taxon>Allochromatium</taxon>
    </lineage>
</organism>
<evidence type="ECO:0000259" key="2">
    <source>
        <dbReference type="Pfam" id="PF11740"/>
    </source>
</evidence>
<evidence type="ECO:0000313" key="4">
    <source>
        <dbReference type="Proteomes" id="UP000434044"/>
    </source>
</evidence>
<keyword evidence="1" id="KW-0175">Coiled coil</keyword>
<proteinExistence type="predicted"/>
<accession>A0A6N8EFS2</accession>
<dbReference type="AlphaFoldDB" id="A0A6N8EFS2"/>
<keyword evidence="4" id="KW-1185">Reference proteome</keyword>
<dbReference type="Pfam" id="PF11740">
    <property type="entry name" value="KfrA_N"/>
    <property type="match status" value="1"/>
</dbReference>
<protein>
    <recommendedName>
        <fullName evidence="2">KfrA N-terminal DNA-binding domain-containing protein</fullName>
    </recommendedName>
</protein>
<dbReference type="Proteomes" id="UP000434044">
    <property type="component" value="Unassembled WGS sequence"/>
</dbReference>
<sequence>MSTHGDTRKAAFEAACQLAAAGERPTVVAVRTKLGGKGGQAAIQAGVNDWIEESARRFQLPALPESLQGAVIAFWEVACQTAKAQWDEARAGMLAQLEARDQQLAERTQERDALEHARDLALAERDQHAQSLEQAQAELFTAYQHTRVLERECADLGQRLADAEASVEQLEQTATQQTTRILELEQSEQRLSETLERTETKRDQWQVQARTAEQTVARLEQVKAEEERERERLAQALAQSQSGVAEERAARTEREVHIKTLTDLLERAQAAHDAESARWLVQIDDQRQALSIARERERRLEQERTALMDEVRALRQATFESPAGNI</sequence>
<dbReference type="InterPro" id="IPR021104">
    <property type="entry name" value="KfrA_DNA-bd_N"/>
</dbReference>
<reference evidence="3 4" key="1">
    <citation type="submission" date="2019-11" db="EMBL/GenBank/DDBJ databases">
        <title>Whole-genome sequence of the anaerobic purple sulfur bacterium Allochromatium palmeri DSM 15591.</title>
        <authorList>
            <person name="Kyndt J.A."/>
            <person name="Meyer T.E."/>
        </authorList>
    </citation>
    <scope>NUCLEOTIDE SEQUENCE [LARGE SCALE GENOMIC DNA]</scope>
    <source>
        <strain evidence="3 4">DSM 15591</strain>
    </source>
</reference>